<dbReference type="InterPro" id="IPR001938">
    <property type="entry name" value="Thaumatin"/>
</dbReference>
<feature type="disulfide bond" evidence="2">
    <location>
        <begin position="158"/>
        <end position="220"/>
    </location>
</feature>
<dbReference type="SUPFAM" id="SSF49870">
    <property type="entry name" value="Osmotin, thaumatin-like protein"/>
    <property type="match status" value="1"/>
</dbReference>
<dbReference type="Gene3D" id="2.60.110.10">
    <property type="entry name" value="Thaumatin"/>
    <property type="match status" value="1"/>
</dbReference>
<dbReference type="EMBL" id="CAXHTB010000020">
    <property type="protein sequence ID" value="CAL0326990.1"/>
    <property type="molecule type" value="Genomic_DNA"/>
</dbReference>
<proteinExistence type="inferred from homology"/>
<dbReference type="Pfam" id="PF00314">
    <property type="entry name" value="Thaumatin"/>
    <property type="match status" value="1"/>
</dbReference>
<evidence type="ECO:0000256" key="1">
    <source>
        <dbReference type="ARBA" id="ARBA00010607"/>
    </source>
</evidence>
<dbReference type="FunFam" id="2.60.110.10:FF:000001">
    <property type="entry name" value="THAUMATIN-LIKE PROTEIN 1"/>
    <property type="match status" value="1"/>
</dbReference>
<gene>
    <name evidence="3" type="ORF">LLUT_LOCUS28050</name>
</gene>
<protein>
    <submittedName>
        <fullName evidence="3">Uncharacterized protein</fullName>
    </submittedName>
</protein>
<dbReference type="InterPro" id="IPR017949">
    <property type="entry name" value="Thaumatin_CS"/>
</dbReference>
<dbReference type="PROSITE" id="PS00316">
    <property type="entry name" value="THAUMATIN_1"/>
    <property type="match status" value="1"/>
</dbReference>
<organism evidence="3 4">
    <name type="scientific">Lupinus luteus</name>
    <name type="common">European yellow lupine</name>
    <dbReference type="NCBI Taxonomy" id="3873"/>
    <lineage>
        <taxon>Eukaryota</taxon>
        <taxon>Viridiplantae</taxon>
        <taxon>Streptophyta</taxon>
        <taxon>Embryophyta</taxon>
        <taxon>Tracheophyta</taxon>
        <taxon>Spermatophyta</taxon>
        <taxon>Magnoliopsida</taxon>
        <taxon>eudicotyledons</taxon>
        <taxon>Gunneridae</taxon>
        <taxon>Pentapetalae</taxon>
        <taxon>rosids</taxon>
        <taxon>fabids</taxon>
        <taxon>Fabales</taxon>
        <taxon>Fabaceae</taxon>
        <taxon>Papilionoideae</taxon>
        <taxon>50 kb inversion clade</taxon>
        <taxon>genistoids sensu lato</taxon>
        <taxon>core genistoids</taxon>
        <taxon>Genisteae</taxon>
        <taxon>Lupinus</taxon>
    </lineage>
</organism>
<reference evidence="3 4" key="1">
    <citation type="submission" date="2024-03" db="EMBL/GenBank/DDBJ databases">
        <authorList>
            <person name="Martinez-Hernandez J."/>
        </authorList>
    </citation>
    <scope>NUCLEOTIDE SEQUENCE [LARGE SCALE GENOMIC DNA]</scope>
</reference>
<evidence type="ECO:0000313" key="3">
    <source>
        <dbReference type="EMBL" id="CAL0326990.1"/>
    </source>
</evidence>
<dbReference type="PIRSF" id="PIRSF002703">
    <property type="entry name" value="Thaumatin"/>
    <property type="match status" value="1"/>
</dbReference>
<feature type="disulfide bond" evidence="2">
    <location>
        <begin position="97"/>
        <end position="104"/>
    </location>
</feature>
<feature type="disulfide bond" evidence="2">
    <location>
        <begin position="81"/>
        <end position="92"/>
    </location>
</feature>
<dbReference type="AlphaFoldDB" id="A0AAV1XZ29"/>
<feature type="disulfide bond" evidence="2">
    <location>
        <begin position="166"/>
        <end position="183"/>
    </location>
</feature>
<keyword evidence="2" id="KW-1015">Disulfide bond</keyword>
<accession>A0AAV1XZ29</accession>
<keyword evidence="4" id="KW-1185">Reference proteome</keyword>
<comment type="caution">
    <text evidence="3">The sequence shown here is derived from an EMBL/GenBank/DDBJ whole genome shotgun (WGS) entry which is preliminary data.</text>
</comment>
<name>A0AAV1XZ29_LUPLU</name>
<feature type="disulfide bond" evidence="2">
    <location>
        <begin position="33"/>
        <end position="249"/>
    </location>
</feature>
<dbReference type="InterPro" id="IPR037176">
    <property type="entry name" value="Osmotin/thaumatin-like_sf"/>
</dbReference>
<feature type="disulfide bond" evidence="2">
    <location>
        <begin position="197"/>
        <end position="207"/>
    </location>
</feature>
<dbReference type="SMART" id="SM00205">
    <property type="entry name" value="THN"/>
    <property type="match status" value="1"/>
</dbReference>
<dbReference type="PRINTS" id="PR00347">
    <property type="entry name" value="THAUMATIN"/>
</dbReference>
<dbReference type="PANTHER" id="PTHR31048">
    <property type="entry name" value="OS03G0233200 PROTEIN"/>
    <property type="match status" value="1"/>
</dbReference>
<comment type="similarity">
    <text evidence="1">Belongs to the thaumatin family.</text>
</comment>
<feature type="disulfide bond" evidence="2">
    <location>
        <begin position="153"/>
        <end position="237"/>
    </location>
</feature>
<dbReference type="Proteomes" id="UP001497480">
    <property type="component" value="Unassembled WGS sequence"/>
</dbReference>
<sequence>MDRLTLSFSFLLTLHLSISGIISTATFTFLNKCDYTVWPAILSNAGFASLSTTGFVLLTGDSKTITAPTYWGGRVWARTFCTQNSTTGIFSCVTGDCSSGNIECSGNGATPPATLAEFKLDGYGGLDYFDVSVVDGYNLPMLVVPNGGSGVNCTATGCVDDLNGACPSELRVMSVDGKRSVACKSACEAFGTAEYCCKGAYASPDTCKASSYSEMFKKACPSAYSYAYDDKTSTFTCTSVSTDYTITFCASPNTSKKTWQGQNLTDSEGSDSYFGSLPQINDNNNNTMVYVGGADQSEISSSWSKCTHFKESHAIVSIVIAIWLLRHPFF</sequence>
<evidence type="ECO:0000256" key="2">
    <source>
        <dbReference type="PIRSR" id="PIRSR002703-1"/>
    </source>
</evidence>
<evidence type="ECO:0000313" key="4">
    <source>
        <dbReference type="Proteomes" id="UP001497480"/>
    </source>
</evidence>
<feature type="disulfide bond" evidence="2">
    <location>
        <begin position="187"/>
        <end position="196"/>
    </location>
</feature>
<dbReference type="PROSITE" id="PS51367">
    <property type="entry name" value="THAUMATIN_2"/>
    <property type="match status" value="1"/>
</dbReference>
<dbReference type="CDD" id="cd09218">
    <property type="entry name" value="TLP-PA"/>
    <property type="match status" value="1"/>
</dbReference>